<dbReference type="PANTHER" id="PTHR10309">
    <property type="entry name" value="MANNOSE-6-PHOSPHATE ISOMERASE"/>
    <property type="match status" value="1"/>
</dbReference>
<organism evidence="11 12">
    <name type="scientific">Babesia duncani</name>
    <dbReference type="NCBI Taxonomy" id="323732"/>
    <lineage>
        <taxon>Eukaryota</taxon>
        <taxon>Sar</taxon>
        <taxon>Alveolata</taxon>
        <taxon>Apicomplexa</taxon>
        <taxon>Aconoidasida</taxon>
        <taxon>Piroplasmida</taxon>
        <taxon>Babesiidae</taxon>
        <taxon>Babesia</taxon>
    </lineage>
</organism>
<sequence>MGFITKIIPAVQCYDWGKDSKESLVYDLYTKATCAEGASEAISDSSKKYAELWLGTHYNGPCRIAQVNPDCANSHILSKPTEPKDPTPSDCMQPEKFPLLSEVVSAMNSKLYGTTTGELSILFKVLSVAKPLSLQMHPDSITAARLAQQGHPQIVDANAKPEMCIALTPFKLMAGLRQTSEIRAFASRYSTFAAMIEGIDIDDVFHLLHCLLIDTTNQQRLALVKQVEKMCSDSIEMEFIHILYHHYGLDACITFPLVLQCHLLAPGQALYIAPNTLHAYIHGDCLEVMENSDNVLRCGLTLKPCSIETCLEILKETTNYKSSNRVDVIARGCSRTYKPLDLEAKFQIITVHADVGQSCTFDSSETKPTLGIILECNSTCIIKATSRLDASIVTFPVSIGTCLFMYPGTRLDVETKGEPFKMHLASAI</sequence>
<comment type="caution">
    <text evidence="11">The sequence shown here is derived from an EMBL/GenBank/DDBJ whole genome shotgun (WGS) entry which is preliminary data.</text>
</comment>
<dbReference type="GO" id="GO:0004476">
    <property type="term" value="F:mannose-6-phosphate isomerase activity"/>
    <property type="evidence" value="ECO:0007669"/>
    <property type="project" value="UniProtKB-EC"/>
</dbReference>
<dbReference type="InterPro" id="IPR046457">
    <property type="entry name" value="PMI_typeI_cat"/>
</dbReference>
<comment type="catalytic activity">
    <reaction evidence="1">
        <text>D-mannose 6-phosphate = D-fructose 6-phosphate</text>
        <dbReference type="Rhea" id="RHEA:12356"/>
        <dbReference type="ChEBI" id="CHEBI:58735"/>
        <dbReference type="ChEBI" id="CHEBI:61527"/>
        <dbReference type="EC" id="5.3.1.8"/>
    </reaction>
</comment>
<feature type="binding site" evidence="9">
    <location>
        <position position="137"/>
    </location>
    <ligand>
        <name>Zn(2+)</name>
        <dbReference type="ChEBI" id="CHEBI:29105"/>
    </ligand>
</feature>
<proteinExistence type="inferred from homology"/>
<comment type="cofactor">
    <cofactor evidence="9">
        <name>Zn(2+)</name>
        <dbReference type="ChEBI" id="CHEBI:29105"/>
    </cofactor>
    <text evidence="9">Binds 1 zinc ion per subunit.</text>
</comment>
<evidence type="ECO:0000256" key="3">
    <source>
        <dbReference type="ARBA" id="ARBA00010772"/>
    </source>
</evidence>
<evidence type="ECO:0000256" key="1">
    <source>
        <dbReference type="ARBA" id="ARBA00000757"/>
    </source>
</evidence>
<dbReference type="InterPro" id="IPR014710">
    <property type="entry name" value="RmlC-like_jellyroll"/>
</dbReference>
<dbReference type="GO" id="GO:0008270">
    <property type="term" value="F:zinc ion binding"/>
    <property type="evidence" value="ECO:0007669"/>
    <property type="project" value="InterPro"/>
</dbReference>
<feature type="binding site" evidence="9">
    <location>
        <position position="162"/>
    </location>
    <ligand>
        <name>Zn(2+)</name>
        <dbReference type="ChEBI" id="CHEBI:29105"/>
    </ligand>
</feature>
<dbReference type="GO" id="GO:0005975">
    <property type="term" value="P:carbohydrate metabolic process"/>
    <property type="evidence" value="ECO:0007669"/>
    <property type="project" value="InterPro"/>
</dbReference>
<comment type="similarity">
    <text evidence="3">Belongs to the mannose-6-phosphate isomerase type 1 family.</text>
</comment>
<name>A0AAD9PK15_9APIC</name>
<keyword evidence="5 9" id="KW-0479">Metal-binding</keyword>
<dbReference type="PIRSF" id="PIRSF001480">
    <property type="entry name" value="Mannose-6-phosphate_isomerase"/>
    <property type="match status" value="1"/>
</dbReference>
<dbReference type="EMBL" id="JALLKP010000002">
    <property type="protein sequence ID" value="KAK2196295.1"/>
    <property type="molecule type" value="Genomic_DNA"/>
</dbReference>
<dbReference type="NCBIfam" id="TIGR00218">
    <property type="entry name" value="manA"/>
    <property type="match status" value="1"/>
</dbReference>
<protein>
    <recommendedName>
        <fullName evidence="4">mannose-6-phosphate isomerase</fullName>
        <ecNumber evidence="4">5.3.1.8</ecNumber>
    </recommendedName>
</protein>
<dbReference type="PRINTS" id="PR00714">
    <property type="entry name" value="MAN6PISMRASE"/>
</dbReference>
<evidence type="ECO:0000256" key="8">
    <source>
        <dbReference type="PIRSR" id="PIRSR001480-1"/>
    </source>
</evidence>
<keyword evidence="12" id="KW-1185">Reference proteome</keyword>
<evidence type="ECO:0000256" key="2">
    <source>
        <dbReference type="ARBA" id="ARBA00004666"/>
    </source>
</evidence>
<dbReference type="GO" id="GO:0005829">
    <property type="term" value="C:cytosol"/>
    <property type="evidence" value="ECO:0007669"/>
    <property type="project" value="TreeGrafter"/>
</dbReference>
<dbReference type="Proteomes" id="UP001214638">
    <property type="component" value="Unassembled WGS sequence"/>
</dbReference>
<dbReference type="PANTHER" id="PTHR10309:SF0">
    <property type="entry name" value="MANNOSE-6-PHOSPHATE ISOMERASE"/>
    <property type="match status" value="1"/>
</dbReference>
<evidence type="ECO:0000256" key="7">
    <source>
        <dbReference type="ARBA" id="ARBA00023235"/>
    </source>
</evidence>
<dbReference type="RefSeq" id="XP_067803137.1">
    <property type="nucleotide sequence ID" value="XM_067946573.1"/>
</dbReference>
<reference evidence="11" key="1">
    <citation type="journal article" date="2023" name="Nat. Microbiol.">
        <title>Babesia duncani multi-omics identifies virulence factors and drug targets.</title>
        <authorList>
            <person name="Singh P."/>
            <person name="Lonardi S."/>
            <person name="Liang Q."/>
            <person name="Vydyam P."/>
            <person name="Khabirova E."/>
            <person name="Fang T."/>
            <person name="Gihaz S."/>
            <person name="Thekkiniath J."/>
            <person name="Munshi M."/>
            <person name="Abel S."/>
            <person name="Ciampossin L."/>
            <person name="Batugedara G."/>
            <person name="Gupta M."/>
            <person name="Lu X.M."/>
            <person name="Lenz T."/>
            <person name="Chakravarty S."/>
            <person name="Cornillot E."/>
            <person name="Hu Y."/>
            <person name="Ma W."/>
            <person name="Gonzalez L.M."/>
            <person name="Sanchez S."/>
            <person name="Estrada K."/>
            <person name="Sanchez-Flores A."/>
            <person name="Montero E."/>
            <person name="Harb O.S."/>
            <person name="Le Roch K.G."/>
            <person name="Mamoun C.B."/>
        </authorList>
    </citation>
    <scope>NUCLEOTIDE SEQUENCE</scope>
    <source>
        <strain evidence="11">WA1</strain>
    </source>
</reference>
<dbReference type="KEGG" id="bdw:94335835"/>
<feature type="domain" description="Phosphomannose isomerase type I catalytic" evidence="10">
    <location>
        <begin position="5"/>
        <end position="178"/>
    </location>
</feature>
<evidence type="ECO:0000259" key="10">
    <source>
        <dbReference type="Pfam" id="PF20511"/>
    </source>
</evidence>
<evidence type="ECO:0000256" key="5">
    <source>
        <dbReference type="ARBA" id="ARBA00022723"/>
    </source>
</evidence>
<dbReference type="CDD" id="cd07011">
    <property type="entry name" value="cupin_PMI_type_I_N"/>
    <property type="match status" value="1"/>
</dbReference>
<evidence type="ECO:0000313" key="11">
    <source>
        <dbReference type="EMBL" id="KAK2196295.1"/>
    </source>
</evidence>
<evidence type="ECO:0000256" key="4">
    <source>
        <dbReference type="ARBA" id="ARBA00011956"/>
    </source>
</evidence>
<accession>A0AAD9PK15</accession>
<dbReference type="AlphaFoldDB" id="A0AAD9PK15"/>
<dbReference type="Pfam" id="PF20511">
    <property type="entry name" value="PMI_typeI_cat"/>
    <property type="match status" value="1"/>
</dbReference>
<comment type="pathway">
    <text evidence="2">Nucleotide-sugar biosynthesis; GDP-alpha-D-mannose biosynthesis; alpha-D-mannose 1-phosphate from D-fructose 6-phosphate: step 1/2.</text>
</comment>
<keyword evidence="7 11" id="KW-0413">Isomerase</keyword>
<feature type="binding site" evidence="9">
    <location>
        <position position="278"/>
    </location>
    <ligand>
        <name>Zn(2+)</name>
        <dbReference type="ChEBI" id="CHEBI:29105"/>
    </ligand>
</feature>
<dbReference type="InterPro" id="IPR016305">
    <property type="entry name" value="Mannose-6-P_Isomerase"/>
</dbReference>
<feature type="binding site" evidence="9">
    <location>
        <position position="135"/>
    </location>
    <ligand>
        <name>Zn(2+)</name>
        <dbReference type="ChEBI" id="CHEBI:29105"/>
    </ligand>
</feature>
<feature type="active site" evidence="8">
    <location>
        <position position="297"/>
    </location>
</feature>
<dbReference type="Gene3D" id="2.60.120.10">
    <property type="entry name" value="Jelly Rolls"/>
    <property type="match status" value="2"/>
</dbReference>
<dbReference type="InterPro" id="IPR001250">
    <property type="entry name" value="Man6P_Isoase-1"/>
</dbReference>
<dbReference type="InterPro" id="IPR011051">
    <property type="entry name" value="RmlC_Cupin_sf"/>
</dbReference>
<dbReference type="GeneID" id="94335835"/>
<keyword evidence="6 9" id="KW-0862">Zinc</keyword>
<evidence type="ECO:0000256" key="9">
    <source>
        <dbReference type="PIRSR" id="PIRSR001480-2"/>
    </source>
</evidence>
<gene>
    <name evidence="11" type="ORF">BdWA1_001537</name>
</gene>
<evidence type="ECO:0000256" key="6">
    <source>
        <dbReference type="ARBA" id="ARBA00022833"/>
    </source>
</evidence>
<dbReference type="Gene3D" id="1.10.441.10">
    <property type="entry name" value="Phosphomannose Isomerase, domain 2"/>
    <property type="match status" value="1"/>
</dbReference>
<dbReference type="SUPFAM" id="SSF51182">
    <property type="entry name" value="RmlC-like cupins"/>
    <property type="match status" value="1"/>
</dbReference>
<dbReference type="EC" id="5.3.1.8" evidence="4"/>
<evidence type="ECO:0000313" key="12">
    <source>
        <dbReference type="Proteomes" id="UP001214638"/>
    </source>
</evidence>
<dbReference type="GO" id="GO:0009298">
    <property type="term" value="P:GDP-mannose biosynthetic process"/>
    <property type="evidence" value="ECO:0007669"/>
    <property type="project" value="InterPro"/>
</dbReference>